<evidence type="ECO:0000313" key="2">
    <source>
        <dbReference type="Proteomes" id="UP000287394"/>
    </source>
</evidence>
<dbReference type="KEGG" id="ccot:CCAX7_52810"/>
<dbReference type="EMBL" id="AP025739">
    <property type="protein sequence ID" value="BDI33230.1"/>
    <property type="molecule type" value="Genomic_DNA"/>
</dbReference>
<organism evidence="1 2">
    <name type="scientific">Capsulimonas corticalis</name>
    <dbReference type="NCBI Taxonomy" id="2219043"/>
    <lineage>
        <taxon>Bacteria</taxon>
        <taxon>Bacillati</taxon>
        <taxon>Armatimonadota</taxon>
        <taxon>Armatimonadia</taxon>
        <taxon>Capsulimonadales</taxon>
        <taxon>Capsulimonadaceae</taxon>
        <taxon>Capsulimonas</taxon>
    </lineage>
</organism>
<dbReference type="InterPro" id="IPR025455">
    <property type="entry name" value="DUF4276"/>
</dbReference>
<proteinExistence type="predicted"/>
<keyword evidence="2" id="KW-1185">Reference proteome</keyword>
<gene>
    <name evidence="1" type="ORF">CCAX7_52810</name>
</gene>
<accession>A0A402CNU6</accession>
<sequence>MKEIKIYVEGGGDSHATRSELRKGFGEFTRSLRTLAQSKRLRYGIVACGSRNDAFDMFQTALRQNDPDILNFLLVDAEASVKQNISPWKHLSERAGDRWEQPAGVSDDQCHLMVQSMETWIAADLNALRKFYGKGFREKLIPATNDVETIDKVRLFSALKDATAHSEKKGQYHKTKHGFALIGLVDPMLVRSKAAHCERFFQMIEMWIDSGGG</sequence>
<evidence type="ECO:0000313" key="1">
    <source>
        <dbReference type="EMBL" id="BDI33230.1"/>
    </source>
</evidence>
<dbReference type="Pfam" id="PF14103">
    <property type="entry name" value="DUF4276"/>
    <property type="match status" value="1"/>
</dbReference>
<dbReference type="AlphaFoldDB" id="A0A402CNU6"/>
<name>A0A402CNU6_9BACT</name>
<reference evidence="1 2" key="1">
    <citation type="journal article" date="2019" name="Int. J. Syst. Evol. Microbiol.">
        <title>Capsulimonas corticalis gen. nov., sp. nov., an aerobic capsulated bacterium, of a novel bacterial order, Capsulimonadales ord. nov., of the class Armatimonadia of the phylum Armatimonadetes.</title>
        <authorList>
            <person name="Li J."/>
            <person name="Kudo C."/>
            <person name="Tonouchi A."/>
        </authorList>
    </citation>
    <scope>NUCLEOTIDE SEQUENCE [LARGE SCALE GENOMIC DNA]</scope>
    <source>
        <strain evidence="1 2">AX-7</strain>
    </source>
</reference>
<protein>
    <submittedName>
        <fullName evidence="1">Uncharacterized protein</fullName>
    </submittedName>
</protein>
<dbReference type="RefSeq" id="WP_218025457.1">
    <property type="nucleotide sequence ID" value="NZ_AP025739.1"/>
</dbReference>
<dbReference type="Proteomes" id="UP000287394">
    <property type="component" value="Chromosome"/>
</dbReference>